<proteinExistence type="predicted"/>
<gene>
    <name evidence="2" type="ORF">V6N11_026676</name>
</gene>
<name>A0ABR2SWG1_9ROSI</name>
<keyword evidence="3" id="KW-1185">Reference proteome</keyword>
<evidence type="ECO:0000256" key="1">
    <source>
        <dbReference type="SAM" id="MobiDB-lite"/>
    </source>
</evidence>
<comment type="caution">
    <text evidence="2">The sequence shown here is derived from an EMBL/GenBank/DDBJ whole genome shotgun (WGS) entry which is preliminary data.</text>
</comment>
<feature type="region of interest" description="Disordered" evidence="1">
    <location>
        <begin position="1"/>
        <end position="20"/>
    </location>
</feature>
<feature type="compositionally biased region" description="Polar residues" evidence="1">
    <location>
        <begin position="1"/>
        <end position="10"/>
    </location>
</feature>
<reference evidence="2 3" key="1">
    <citation type="journal article" date="2024" name="G3 (Bethesda)">
        <title>Genome assembly of Hibiscus sabdariffa L. provides insights into metabolisms of medicinal natural products.</title>
        <authorList>
            <person name="Kim T."/>
        </authorList>
    </citation>
    <scope>NUCLEOTIDE SEQUENCE [LARGE SCALE GENOMIC DNA]</scope>
    <source>
        <strain evidence="2">TK-2024</strain>
        <tissue evidence="2">Old leaves</tissue>
    </source>
</reference>
<dbReference type="EMBL" id="JBBPBN010000011">
    <property type="protein sequence ID" value="KAK9029563.1"/>
    <property type="molecule type" value="Genomic_DNA"/>
</dbReference>
<feature type="region of interest" description="Disordered" evidence="1">
    <location>
        <begin position="85"/>
        <end position="112"/>
    </location>
</feature>
<evidence type="ECO:0000313" key="2">
    <source>
        <dbReference type="EMBL" id="KAK9029563.1"/>
    </source>
</evidence>
<protein>
    <submittedName>
        <fullName evidence="2">Uncharacterized protein</fullName>
    </submittedName>
</protein>
<sequence>MESKQLTLNEAAQPLNDPVGLSKRSEISRIETLIQSVKKKVTIQSPKKPKAVMSGQNSGIMTSKHAMQNKQTAQPVDISAGLVNDGGTKKESDPFVLSKGSGSPAKKIETTSRSPTVKLFMKEEKIQPSKGSASVASKSGTRTLPSRLVTQRKDTTFDNQRQKHHIFKDHIVWEGFDDCIVSLEKSCLLCDGDLANEHAHSADRKCHNPAENVVLMWSCVS</sequence>
<accession>A0ABR2SWG1</accession>
<dbReference type="Proteomes" id="UP001396334">
    <property type="component" value="Unassembled WGS sequence"/>
</dbReference>
<organism evidence="2 3">
    <name type="scientific">Hibiscus sabdariffa</name>
    <name type="common">roselle</name>
    <dbReference type="NCBI Taxonomy" id="183260"/>
    <lineage>
        <taxon>Eukaryota</taxon>
        <taxon>Viridiplantae</taxon>
        <taxon>Streptophyta</taxon>
        <taxon>Embryophyta</taxon>
        <taxon>Tracheophyta</taxon>
        <taxon>Spermatophyta</taxon>
        <taxon>Magnoliopsida</taxon>
        <taxon>eudicotyledons</taxon>
        <taxon>Gunneridae</taxon>
        <taxon>Pentapetalae</taxon>
        <taxon>rosids</taxon>
        <taxon>malvids</taxon>
        <taxon>Malvales</taxon>
        <taxon>Malvaceae</taxon>
        <taxon>Malvoideae</taxon>
        <taxon>Hibiscus</taxon>
    </lineage>
</organism>
<evidence type="ECO:0000313" key="3">
    <source>
        <dbReference type="Proteomes" id="UP001396334"/>
    </source>
</evidence>